<dbReference type="PROSITE" id="PS51767">
    <property type="entry name" value="PEPTIDASE_A1"/>
    <property type="match status" value="1"/>
</dbReference>
<sequence>MELVSNPKIRTATCFFIYCFFLISHNITTILFISESTLVLAHNNNHEETSSSLTQQPNPQTAAASKALTLSLQNVRHTRATPVHDQNDFNSTITFGIPIGSFEYATQFGVGTPPQYLHLRIHTGSDITWFQCQYCVTCVPQPPDPIFDGGISGSFLSEPCSSPLCNNQSDGRLGCNEQGQCTYEVPYRDGSLVSGELVMETLSLEDGTQLTNVTLGCTHITVGLYQISGGVLGLGRGSLSFNSQLSSQFGISNKFSYCLVDPRRSNNTSSSSSSSSSSIMFGDSAVPSSDADDVIYTPIIQNIDAGGDPELMRYYYVNLTGISINGERVTGIDEATFRDGTIIDSFESATRLYDPAYHEFRNAFLYAAAALDWKLALEPNSVYDTCFNFTELSVVQIPTVEMHFSGGADVQLRPDNYLDDMGGGIHCLAFVESNILVKRWPL</sequence>
<dbReference type="STRING" id="56857.A0A200QW59"/>
<comment type="similarity">
    <text evidence="1">Belongs to the peptidase A1 family.</text>
</comment>
<gene>
    <name evidence="4" type="ORF">BVC80_1819g21</name>
</gene>
<organism evidence="4 5">
    <name type="scientific">Macleaya cordata</name>
    <name type="common">Five-seeded plume-poppy</name>
    <name type="synonym">Bocconia cordata</name>
    <dbReference type="NCBI Taxonomy" id="56857"/>
    <lineage>
        <taxon>Eukaryota</taxon>
        <taxon>Viridiplantae</taxon>
        <taxon>Streptophyta</taxon>
        <taxon>Embryophyta</taxon>
        <taxon>Tracheophyta</taxon>
        <taxon>Spermatophyta</taxon>
        <taxon>Magnoliopsida</taxon>
        <taxon>Ranunculales</taxon>
        <taxon>Papaveraceae</taxon>
        <taxon>Papaveroideae</taxon>
        <taxon>Macleaya</taxon>
    </lineage>
</organism>
<dbReference type="PANTHER" id="PTHR13683">
    <property type="entry name" value="ASPARTYL PROTEASES"/>
    <property type="match status" value="1"/>
</dbReference>
<evidence type="ECO:0000313" key="4">
    <source>
        <dbReference type="EMBL" id="OVA14706.1"/>
    </source>
</evidence>
<evidence type="ECO:0000256" key="2">
    <source>
        <dbReference type="SAM" id="Phobius"/>
    </source>
</evidence>
<dbReference type="GO" id="GO:0004190">
    <property type="term" value="F:aspartic-type endopeptidase activity"/>
    <property type="evidence" value="ECO:0007669"/>
    <property type="project" value="InterPro"/>
</dbReference>
<name>A0A200QW59_MACCD</name>
<keyword evidence="2" id="KW-0812">Transmembrane</keyword>
<dbReference type="InterPro" id="IPR032861">
    <property type="entry name" value="TAXi_N"/>
</dbReference>
<dbReference type="InterPro" id="IPR033121">
    <property type="entry name" value="PEPTIDASE_A1"/>
</dbReference>
<dbReference type="GO" id="GO:0006508">
    <property type="term" value="P:proteolysis"/>
    <property type="evidence" value="ECO:0007669"/>
    <property type="project" value="InterPro"/>
</dbReference>
<dbReference type="PANTHER" id="PTHR13683:SF679">
    <property type="entry name" value="ASPARTYL PROTEASE FAMILY PROTEIN 2"/>
    <property type="match status" value="1"/>
</dbReference>
<evidence type="ECO:0000256" key="1">
    <source>
        <dbReference type="ARBA" id="ARBA00007447"/>
    </source>
</evidence>
<keyword evidence="2" id="KW-0472">Membrane</keyword>
<evidence type="ECO:0000259" key="3">
    <source>
        <dbReference type="PROSITE" id="PS51767"/>
    </source>
</evidence>
<dbReference type="SUPFAM" id="SSF50630">
    <property type="entry name" value="Acid proteases"/>
    <property type="match status" value="1"/>
</dbReference>
<dbReference type="Pfam" id="PF14541">
    <property type="entry name" value="TAXi_C"/>
    <property type="match status" value="1"/>
</dbReference>
<dbReference type="InterPro" id="IPR001461">
    <property type="entry name" value="Aspartic_peptidase_A1"/>
</dbReference>
<dbReference type="Gene3D" id="2.40.70.10">
    <property type="entry name" value="Acid Proteases"/>
    <property type="match status" value="2"/>
</dbReference>
<dbReference type="InterPro" id="IPR021109">
    <property type="entry name" value="Peptidase_aspartic_dom_sf"/>
</dbReference>
<proteinExistence type="inferred from homology"/>
<dbReference type="OMA" id="HEFRNAF"/>
<dbReference type="EMBL" id="MVGT01001025">
    <property type="protein sequence ID" value="OVA14706.1"/>
    <property type="molecule type" value="Genomic_DNA"/>
</dbReference>
<keyword evidence="2" id="KW-1133">Transmembrane helix</keyword>
<dbReference type="Pfam" id="PF14543">
    <property type="entry name" value="TAXi_N"/>
    <property type="match status" value="1"/>
</dbReference>
<accession>A0A200QW59</accession>
<dbReference type="AlphaFoldDB" id="A0A200QW59"/>
<protein>
    <submittedName>
        <fullName evidence="4">Peptidase A1</fullName>
    </submittedName>
</protein>
<keyword evidence="5" id="KW-1185">Reference proteome</keyword>
<evidence type="ECO:0000313" key="5">
    <source>
        <dbReference type="Proteomes" id="UP000195402"/>
    </source>
</evidence>
<reference evidence="4 5" key="1">
    <citation type="journal article" date="2017" name="Mol. Plant">
        <title>The Genome of Medicinal Plant Macleaya cordata Provides New Insights into Benzylisoquinoline Alkaloids Metabolism.</title>
        <authorList>
            <person name="Liu X."/>
            <person name="Liu Y."/>
            <person name="Huang P."/>
            <person name="Ma Y."/>
            <person name="Qing Z."/>
            <person name="Tang Q."/>
            <person name="Cao H."/>
            <person name="Cheng P."/>
            <person name="Zheng Y."/>
            <person name="Yuan Z."/>
            <person name="Zhou Y."/>
            <person name="Liu J."/>
            <person name="Tang Z."/>
            <person name="Zhuo Y."/>
            <person name="Zhang Y."/>
            <person name="Yu L."/>
            <person name="Huang J."/>
            <person name="Yang P."/>
            <person name="Peng Q."/>
            <person name="Zhang J."/>
            <person name="Jiang W."/>
            <person name="Zhang Z."/>
            <person name="Lin K."/>
            <person name="Ro D.K."/>
            <person name="Chen X."/>
            <person name="Xiong X."/>
            <person name="Shang Y."/>
            <person name="Huang S."/>
            <person name="Zeng J."/>
        </authorList>
    </citation>
    <scope>NUCLEOTIDE SEQUENCE [LARGE SCALE GENOMIC DNA]</scope>
    <source>
        <strain evidence="5">cv. BLH2017</strain>
        <tissue evidence="4">Root</tissue>
    </source>
</reference>
<dbReference type="InParanoid" id="A0A200QW59"/>
<feature type="domain" description="Peptidase A1" evidence="3">
    <location>
        <begin position="104"/>
        <end position="442"/>
    </location>
</feature>
<dbReference type="OrthoDB" id="2747330at2759"/>
<dbReference type="InterPro" id="IPR032799">
    <property type="entry name" value="TAXi_C"/>
</dbReference>
<feature type="transmembrane region" description="Helical" evidence="2">
    <location>
        <begin position="12"/>
        <end position="33"/>
    </location>
</feature>
<dbReference type="Proteomes" id="UP000195402">
    <property type="component" value="Unassembled WGS sequence"/>
</dbReference>
<comment type="caution">
    <text evidence="4">The sequence shown here is derived from an EMBL/GenBank/DDBJ whole genome shotgun (WGS) entry which is preliminary data.</text>
</comment>